<reference evidence="3" key="2">
    <citation type="submission" date="2021-04" db="EMBL/GenBank/DDBJ databases">
        <authorList>
            <person name="Gilroy R."/>
        </authorList>
    </citation>
    <scope>NUCLEOTIDE SEQUENCE</scope>
    <source>
        <strain evidence="3">MalCec1-1739</strain>
    </source>
</reference>
<comment type="caution">
    <text evidence="3">The sequence shown here is derived from an EMBL/GenBank/DDBJ whole genome shotgun (WGS) entry which is preliminary data.</text>
</comment>
<dbReference type="Pfam" id="PF13455">
    <property type="entry name" value="MUG113"/>
    <property type="match status" value="1"/>
</dbReference>
<dbReference type="InterPro" id="IPR018306">
    <property type="entry name" value="Phage_T5_Orf172_DNA-bd"/>
</dbReference>
<dbReference type="SMART" id="SM00974">
    <property type="entry name" value="T5orf172"/>
    <property type="match status" value="1"/>
</dbReference>
<feature type="domain" description="Bacteriophage T5 Orf172 DNA-binding" evidence="2">
    <location>
        <begin position="293"/>
        <end position="382"/>
    </location>
</feature>
<dbReference type="Proteomes" id="UP000787625">
    <property type="component" value="Unassembled WGS sequence"/>
</dbReference>
<evidence type="ECO:0000256" key="1">
    <source>
        <dbReference type="SAM" id="MobiDB-lite"/>
    </source>
</evidence>
<sequence length="403" mass="45644">MINWDKELEKIFADPLLADVTAPQKKITSSDRLIAGFQLITEFVEAHGRLPQKCDDREERALYNQLQGILKDPAKAERCKPYDTLGILNATGHHHAAPGPMPASESGPKTEEQQLADIFDDPLLADDSPTNNGLFDLPDYMQQRLKERREADYIAQREKCEDFDRYAAGFGEVHAKLKSGKCRLIKFKDAHIKTGQYFVEDGMLVYIAGMDRIEKNRHGRKDTRTRCIYENGMESGIYMQTLCKSLYHAGYTVQDMSDVEEDYLAKKFSIDAGDVESGMIYVLRSLSKDPEIAAIPDLYKIGFTTTPLEARIANAKNEPTYLCADVKVVATWRVYNVKSSTFEALIHKLFADVQLQVTVDGKKPQEWFVVPFNVIEQAVTYIINGKPIAYDKNVRQLIILNEG</sequence>
<evidence type="ECO:0000313" key="3">
    <source>
        <dbReference type="EMBL" id="HJD52896.1"/>
    </source>
</evidence>
<name>A0A9D2ZUV2_9BACT</name>
<feature type="region of interest" description="Disordered" evidence="1">
    <location>
        <begin position="90"/>
        <end position="109"/>
    </location>
</feature>
<gene>
    <name evidence="3" type="ORF">IAA93_04130</name>
</gene>
<reference evidence="3" key="1">
    <citation type="journal article" date="2021" name="PeerJ">
        <title>Extensive microbial diversity within the chicken gut microbiome revealed by metagenomics and culture.</title>
        <authorList>
            <person name="Gilroy R."/>
            <person name="Ravi A."/>
            <person name="Getino M."/>
            <person name="Pursley I."/>
            <person name="Horton D.L."/>
            <person name="Alikhan N.F."/>
            <person name="Baker D."/>
            <person name="Gharbi K."/>
            <person name="Hall N."/>
            <person name="Watson M."/>
            <person name="Adriaenssens E.M."/>
            <person name="Foster-Nyarko E."/>
            <person name="Jarju S."/>
            <person name="Secka A."/>
            <person name="Antonio M."/>
            <person name="Oren A."/>
            <person name="Chaudhuri R.R."/>
            <person name="La Ragione R."/>
            <person name="Hildebrand F."/>
            <person name="Pallen M.J."/>
        </authorList>
    </citation>
    <scope>NUCLEOTIDE SEQUENCE</scope>
    <source>
        <strain evidence="3">MalCec1-1739</strain>
    </source>
</reference>
<proteinExistence type="predicted"/>
<dbReference type="EMBL" id="DWUP01000084">
    <property type="protein sequence ID" value="HJD52896.1"/>
    <property type="molecule type" value="Genomic_DNA"/>
</dbReference>
<evidence type="ECO:0000313" key="4">
    <source>
        <dbReference type="Proteomes" id="UP000787625"/>
    </source>
</evidence>
<dbReference type="AlphaFoldDB" id="A0A9D2ZUV2"/>
<organism evidence="3 4">
    <name type="scientific">Candidatus Avibacteroides avistercoris</name>
    <dbReference type="NCBI Taxonomy" id="2840690"/>
    <lineage>
        <taxon>Bacteria</taxon>
        <taxon>Pseudomonadati</taxon>
        <taxon>Bacteroidota</taxon>
        <taxon>Bacteroidia</taxon>
        <taxon>Bacteroidales</taxon>
        <taxon>Bacteroidaceae</taxon>
        <taxon>Bacteroidaceae incertae sedis</taxon>
        <taxon>Candidatus Avibacteroides</taxon>
    </lineage>
</organism>
<accession>A0A9D2ZUV2</accession>
<protein>
    <submittedName>
        <fullName evidence="3">GIY-YIG nuclease family protein</fullName>
    </submittedName>
</protein>
<evidence type="ECO:0000259" key="2">
    <source>
        <dbReference type="SMART" id="SM00974"/>
    </source>
</evidence>